<evidence type="ECO:0000313" key="2">
    <source>
        <dbReference type="Proteomes" id="UP000521872"/>
    </source>
</evidence>
<gene>
    <name evidence="1" type="ORF">D9613_000973</name>
</gene>
<accession>A0A8H4R1D0</accession>
<organism evidence="1 2">
    <name type="scientific">Agrocybe pediades</name>
    <dbReference type="NCBI Taxonomy" id="84607"/>
    <lineage>
        <taxon>Eukaryota</taxon>
        <taxon>Fungi</taxon>
        <taxon>Dikarya</taxon>
        <taxon>Basidiomycota</taxon>
        <taxon>Agaricomycotina</taxon>
        <taxon>Agaricomycetes</taxon>
        <taxon>Agaricomycetidae</taxon>
        <taxon>Agaricales</taxon>
        <taxon>Agaricineae</taxon>
        <taxon>Strophariaceae</taxon>
        <taxon>Agrocybe</taxon>
    </lineage>
</organism>
<evidence type="ECO:0000313" key="1">
    <source>
        <dbReference type="EMBL" id="KAF4621001.1"/>
    </source>
</evidence>
<dbReference type="CDD" id="cd23507">
    <property type="entry name" value="hydrophobin_I"/>
    <property type="match status" value="1"/>
</dbReference>
<reference evidence="1 2" key="1">
    <citation type="submission" date="2019-12" db="EMBL/GenBank/DDBJ databases">
        <authorList>
            <person name="Floudas D."/>
            <person name="Bentzer J."/>
            <person name="Ahren D."/>
            <person name="Johansson T."/>
            <person name="Persson P."/>
            <person name="Tunlid A."/>
        </authorList>
    </citation>
    <scope>NUCLEOTIDE SEQUENCE [LARGE SCALE GENOMIC DNA]</scope>
    <source>
        <strain evidence="1 2">CBS 102.39</strain>
    </source>
</reference>
<protein>
    <recommendedName>
        <fullName evidence="3">Hydrophobin</fullName>
    </recommendedName>
</protein>
<sequence>MRGDFSEELQSFELPPFYLINTLSSNMQFTSAIALAVAASPIFAAATPVIEARDGDCNTGSTLCCNQVQASNSTSITQLAGLLGIALPSLGLLAGSPSTSSASEATPALLNPFAARKTTSAVSSLWDATPSTSTFEWIVRRLVSGDGSL</sequence>
<dbReference type="AlphaFoldDB" id="A0A8H4R1D0"/>
<name>A0A8H4R1D0_9AGAR</name>
<evidence type="ECO:0008006" key="3">
    <source>
        <dbReference type="Google" id="ProtNLM"/>
    </source>
</evidence>
<dbReference type="Proteomes" id="UP000521872">
    <property type="component" value="Unassembled WGS sequence"/>
</dbReference>
<keyword evidence="2" id="KW-1185">Reference proteome</keyword>
<dbReference type="EMBL" id="JAACJL010000015">
    <property type="protein sequence ID" value="KAF4621001.1"/>
    <property type="molecule type" value="Genomic_DNA"/>
</dbReference>
<proteinExistence type="predicted"/>
<comment type="caution">
    <text evidence="1">The sequence shown here is derived from an EMBL/GenBank/DDBJ whole genome shotgun (WGS) entry which is preliminary data.</text>
</comment>